<dbReference type="EC" id="1.1.1.25" evidence="2 8"/>
<feature type="domain" description="Quinate/shikimate 5-dehydrogenase/glutamyl-tRNA reductase" evidence="9">
    <location>
        <begin position="124"/>
        <end position="203"/>
    </location>
</feature>
<dbReference type="EMBL" id="CP022579">
    <property type="protein sequence ID" value="QEL66303.1"/>
    <property type="molecule type" value="Genomic_DNA"/>
</dbReference>
<dbReference type="FunFam" id="3.40.50.10860:FF:000006">
    <property type="entry name" value="Shikimate dehydrogenase (NADP(+))"/>
    <property type="match status" value="1"/>
</dbReference>
<evidence type="ECO:0000259" key="11">
    <source>
        <dbReference type="Pfam" id="PF18317"/>
    </source>
</evidence>
<dbReference type="Pfam" id="PF18317">
    <property type="entry name" value="SDH_C"/>
    <property type="match status" value="1"/>
</dbReference>
<dbReference type="Pfam" id="PF01488">
    <property type="entry name" value="Shikimate_DH"/>
    <property type="match status" value="1"/>
</dbReference>
<protein>
    <recommendedName>
        <fullName evidence="2 8">Shikimate dehydrogenase (NADP(+))</fullName>
        <shortName evidence="8">SDH</shortName>
        <ecNumber evidence="2 8">1.1.1.25</ecNumber>
    </recommendedName>
</protein>
<evidence type="ECO:0000313" key="13">
    <source>
        <dbReference type="Proteomes" id="UP000323671"/>
    </source>
</evidence>
<evidence type="ECO:0000259" key="9">
    <source>
        <dbReference type="Pfam" id="PF01488"/>
    </source>
</evidence>
<evidence type="ECO:0000256" key="7">
    <source>
        <dbReference type="ARBA" id="ARBA00049442"/>
    </source>
</evidence>
<keyword evidence="4 8" id="KW-0521">NADP</keyword>
<dbReference type="InterPro" id="IPR006151">
    <property type="entry name" value="Shikm_DH/Glu-tRNA_Rdtase"/>
</dbReference>
<dbReference type="GO" id="GO:0009423">
    <property type="term" value="P:chorismate biosynthetic process"/>
    <property type="evidence" value="ECO:0007669"/>
    <property type="project" value="UniProtKB-UniRule"/>
</dbReference>
<keyword evidence="13" id="KW-1185">Reference proteome</keyword>
<dbReference type="NCBIfam" id="NF001310">
    <property type="entry name" value="PRK00258.1-2"/>
    <property type="match status" value="1"/>
</dbReference>
<comment type="function">
    <text evidence="8">Involved in the biosynthesis of the chorismate, which leads to the biosynthesis of aromatic amino acids. Catalyzes the reversible NADPH linked reduction of 3-dehydroshikimate (DHSA) to yield shikimate (SA).</text>
</comment>
<dbReference type="InterPro" id="IPR013708">
    <property type="entry name" value="Shikimate_DH-bd_N"/>
</dbReference>
<dbReference type="Gene3D" id="3.40.50.10860">
    <property type="entry name" value="Leucine Dehydrogenase, chain A, domain 1"/>
    <property type="match status" value="1"/>
</dbReference>
<feature type="binding site" evidence="8">
    <location>
        <position position="109"/>
    </location>
    <ligand>
        <name>shikimate</name>
        <dbReference type="ChEBI" id="CHEBI:36208"/>
    </ligand>
</feature>
<dbReference type="NCBIfam" id="TIGR00507">
    <property type="entry name" value="aroE"/>
    <property type="match status" value="1"/>
</dbReference>
<proteinExistence type="inferred from homology"/>
<organism evidence="12 13">
    <name type="scientific">Oryzomicrobium terrae</name>
    <dbReference type="NCBI Taxonomy" id="1735038"/>
    <lineage>
        <taxon>Bacteria</taxon>
        <taxon>Pseudomonadati</taxon>
        <taxon>Pseudomonadota</taxon>
        <taxon>Betaproteobacteria</taxon>
        <taxon>Rhodocyclales</taxon>
        <taxon>Rhodocyclaceae</taxon>
        <taxon>Oryzomicrobium</taxon>
    </lineage>
</organism>
<evidence type="ECO:0000256" key="3">
    <source>
        <dbReference type="ARBA" id="ARBA00022605"/>
    </source>
</evidence>
<dbReference type="RefSeq" id="WP_149426188.1">
    <property type="nucleotide sequence ID" value="NZ_CP022579.1"/>
</dbReference>
<dbReference type="PANTHER" id="PTHR21089">
    <property type="entry name" value="SHIKIMATE DEHYDROGENASE"/>
    <property type="match status" value="1"/>
</dbReference>
<gene>
    <name evidence="8 12" type="primary">aroE</name>
    <name evidence="12" type="ORF">OTERR_28270</name>
</gene>
<feature type="binding site" evidence="8">
    <location>
        <position position="248"/>
    </location>
    <ligand>
        <name>NADP(+)</name>
        <dbReference type="ChEBI" id="CHEBI:58349"/>
    </ligand>
</feature>
<feature type="binding site" evidence="8">
    <location>
        <position position="227"/>
    </location>
    <ligand>
        <name>shikimate</name>
        <dbReference type="ChEBI" id="CHEBI:36208"/>
    </ligand>
</feature>
<feature type="binding site" evidence="8">
    <location>
        <position position="65"/>
    </location>
    <ligand>
        <name>shikimate</name>
        <dbReference type="ChEBI" id="CHEBI:36208"/>
    </ligand>
</feature>
<keyword evidence="6 8" id="KW-0057">Aromatic amino acid biosynthesis</keyword>
<keyword evidence="3 8" id="KW-0028">Amino-acid biosynthesis</keyword>
<keyword evidence="5 8" id="KW-0560">Oxidoreductase</keyword>
<dbReference type="AlphaFoldDB" id="A0A5C1EBN0"/>
<feature type="binding site" evidence="8">
    <location>
        <begin position="134"/>
        <end position="138"/>
    </location>
    <ligand>
        <name>NADP(+)</name>
        <dbReference type="ChEBI" id="CHEBI:58349"/>
    </ligand>
</feature>
<dbReference type="GO" id="GO:0004764">
    <property type="term" value="F:shikimate 3-dehydrogenase (NADP+) activity"/>
    <property type="evidence" value="ECO:0007669"/>
    <property type="project" value="UniProtKB-UniRule"/>
</dbReference>
<dbReference type="Proteomes" id="UP000323671">
    <property type="component" value="Chromosome"/>
</dbReference>
<comment type="pathway">
    <text evidence="1 8">Metabolic intermediate biosynthesis; chorismate biosynthesis; chorismate from D-erythrose 4-phosphate and phosphoenolpyruvate: step 4/7.</text>
</comment>
<dbReference type="InterPro" id="IPR041121">
    <property type="entry name" value="SDH_C"/>
</dbReference>
<dbReference type="KEGG" id="otr:OTERR_28270"/>
<name>A0A5C1EBN0_9RHOO</name>
<feature type="domain" description="SDH C-terminal" evidence="11">
    <location>
        <begin position="248"/>
        <end position="278"/>
    </location>
</feature>
<evidence type="ECO:0000256" key="5">
    <source>
        <dbReference type="ARBA" id="ARBA00023002"/>
    </source>
</evidence>
<reference evidence="12 13" key="1">
    <citation type="submission" date="2017-07" db="EMBL/GenBank/DDBJ databases">
        <title>Complete genome sequence of Oryzomicrobium terrae TPP412.</title>
        <authorList>
            <person name="Chiu L.-W."/>
            <person name="Lo K.-J."/>
            <person name="Tsai Y.-M."/>
            <person name="Lin S.-S."/>
            <person name="Kuo C.-H."/>
            <person name="Liu C.-T."/>
        </authorList>
    </citation>
    <scope>NUCLEOTIDE SEQUENCE [LARGE SCALE GENOMIC DNA]</scope>
    <source>
        <strain evidence="12 13">TPP412</strain>
    </source>
</reference>
<dbReference type="GO" id="GO:0019632">
    <property type="term" value="P:shikimate metabolic process"/>
    <property type="evidence" value="ECO:0007669"/>
    <property type="project" value="InterPro"/>
</dbReference>
<evidence type="ECO:0000256" key="8">
    <source>
        <dbReference type="HAMAP-Rule" id="MF_00222"/>
    </source>
</evidence>
<dbReference type="InterPro" id="IPR046346">
    <property type="entry name" value="Aminoacid_DH-like_N_sf"/>
</dbReference>
<feature type="binding site" evidence="8">
    <location>
        <position position="255"/>
    </location>
    <ligand>
        <name>shikimate</name>
        <dbReference type="ChEBI" id="CHEBI:36208"/>
    </ligand>
</feature>
<dbReference type="Pfam" id="PF08501">
    <property type="entry name" value="Shikimate_dh_N"/>
    <property type="match status" value="1"/>
</dbReference>
<dbReference type="InterPro" id="IPR036291">
    <property type="entry name" value="NAD(P)-bd_dom_sf"/>
</dbReference>
<sequence>MTDRYCVFGNPIGHSKSPAIHAAFAAATGQDLTYEARLAPVDQADGFAEAVAAFIAEGGRGANVTVPFKEDAFRLASGPGNRLTPRARLAGAVNTLVFGSDGILGDNTDGVGLVRDLTDFLGVSLAGKRILLLGAGGAARGALGPLLDAAPAHLTIANRTVARAEELAALVVASHPAAAVDACSFAALAGRQYDVVINATSASLQGEPVPLPAGLYAPGAAAYDMMYGSETPFLAQARRLGASVLADGLGMLVEQAAEAFALWRGVRPDTAAVRRLLRPA</sequence>
<evidence type="ECO:0000313" key="12">
    <source>
        <dbReference type="EMBL" id="QEL66303.1"/>
    </source>
</evidence>
<feature type="domain" description="Shikimate dehydrogenase substrate binding N-terminal" evidence="10">
    <location>
        <begin position="7"/>
        <end position="96"/>
    </location>
</feature>
<accession>A0A5C1EBN0</accession>
<feature type="binding site" evidence="8">
    <location>
        <begin position="158"/>
        <end position="163"/>
    </location>
    <ligand>
        <name>NADP(+)</name>
        <dbReference type="ChEBI" id="CHEBI:58349"/>
    </ligand>
</feature>
<dbReference type="GO" id="GO:0005829">
    <property type="term" value="C:cytosol"/>
    <property type="evidence" value="ECO:0007669"/>
    <property type="project" value="TreeGrafter"/>
</dbReference>
<feature type="binding site" evidence="8">
    <location>
        <position position="225"/>
    </location>
    <ligand>
        <name>NADP(+)</name>
        <dbReference type="ChEBI" id="CHEBI:58349"/>
    </ligand>
</feature>
<evidence type="ECO:0000256" key="4">
    <source>
        <dbReference type="ARBA" id="ARBA00022857"/>
    </source>
</evidence>
<comment type="subunit">
    <text evidence="8">Homodimer.</text>
</comment>
<dbReference type="GO" id="GO:0050661">
    <property type="term" value="F:NADP binding"/>
    <property type="evidence" value="ECO:0007669"/>
    <property type="project" value="InterPro"/>
</dbReference>
<feature type="binding site" evidence="8">
    <location>
        <position position="94"/>
    </location>
    <ligand>
        <name>shikimate</name>
        <dbReference type="ChEBI" id="CHEBI:36208"/>
    </ligand>
</feature>
<dbReference type="PANTHER" id="PTHR21089:SF1">
    <property type="entry name" value="BIFUNCTIONAL 3-DEHYDROQUINATE DEHYDRATASE_SHIKIMATE DEHYDROGENASE, CHLOROPLASTIC"/>
    <property type="match status" value="1"/>
</dbReference>
<dbReference type="CDD" id="cd01065">
    <property type="entry name" value="NAD_bind_Shikimate_DH"/>
    <property type="match status" value="1"/>
</dbReference>
<feature type="active site" description="Proton acceptor" evidence="8">
    <location>
        <position position="69"/>
    </location>
</feature>
<comment type="caution">
    <text evidence="8">Lacks conserved residue(s) required for the propagation of feature annotation.</text>
</comment>
<dbReference type="UniPathway" id="UPA00053">
    <property type="reaction ID" value="UER00087"/>
</dbReference>
<dbReference type="SUPFAM" id="SSF51735">
    <property type="entry name" value="NAD(P)-binding Rossmann-fold domains"/>
    <property type="match status" value="1"/>
</dbReference>
<dbReference type="HAMAP" id="MF_00222">
    <property type="entry name" value="Shikimate_DH_AroE"/>
    <property type="match status" value="1"/>
</dbReference>
<dbReference type="GO" id="GO:0008652">
    <property type="term" value="P:amino acid biosynthetic process"/>
    <property type="evidence" value="ECO:0007669"/>
    <property type="project" value="UniProtKB-KW"/>
</dbReference>
<dbReference type="InterPro" id="IPR011342">
    <property type="entry name" value="Shikimate_DH"/>
</dbReference>
<evidence type="ECO:0000256" key="1">
    <source>
        <dbReference type="ARBA" id="ARBA00004871"/>
    </source>
</evidence>
<comment type="similarity">
    <text evidence="8">Belongs to the shikimate dehydrogenase family.</text>
</comment>
<evidence type="ECO:0000256" key="2">
    <source>
        <dbReference type="ARBA" id="ARBA00012962"/>
    </source>
</evidence>
<dbReference type="Gene3D" id="3.40.50.720">
    <property type="entry name" value="NAD(P)-binding Rossmann-like Domain"/>
    <property type="match status" value="1"/>
</dbReference>
<comment type="catalytic activity">
    <reaction evidence="7 8">
        <text>shikimate + NADP(+) = 3-dehydroshikimate + NADPH + H(+)</text>
        <dbReference type="Rhea" id="RHEA:17737"/>
        <dbReference type="ChEBI" id="CHEBI:15378"/>
        <dbReference type="ChEBI" id="CHEBI:16630"/>
        <dbReference type="ChEBI" id="CHEBI:36208"/>
        <dbReference type="ChEBI" id="CHEBI:57783"/>
        <dbReference type="ChEBI" id="CHEBI:58349"/>
        <dbReference type="EC" id="1.1.1.25"/>
    </reaction>
</comment>
<feature type="binding site" evidence="8">
    <location>
        <begin position="15"/>
        <end position="17"/>
    </location>
    <ligand>
        <name>shikimate</name>
        <dbReference type="ChEBI" id="CHEBI:36208"/>
    </ligand>
</feature>
<evidence type="ECO:0000259" key="10">
    <source>
        <dbReference type="Pfam" id="PF08501"/>
    </source>
</evidence>
<dbReference type="InterPro" id="IPR022893">
    <property type="entry name" value="Shikimate_DH_fam"/>
</dbReference>
<evidence type="ECO:0000256" key="6">
    <source>
        <dbReference type="ARBA" id="ARBA00023141"/>
    </source>
</evidence>
<dbReference type="SUPFAM" id="SSF53223">
    <property type="entry name" value="Aminoacid dehydrogenase-like, N-terminal domain"/>
    <property type="match status" value="1"/>
</dbReference>
<dbReference type="GO" id="GO:0009073">
    <property type="term" value="P:aromatic amino acid family biosynthetic process"/>
    <property type="evidence" value="ECO:0007669"/>
    <property type="project" value="UniProtKB-KW"/>
</dbReference>